<gene>
    <name evidence="3" type="ORF">DPPLL_28720</name>
</gene>
<feature type="coiled-coil region" evidence="1">
    <location>
        <begin position="724"/>
        <end position="751"/>
    </location>
</feature>
<dbReference type="SUPFAM" id="SSF52540">
    <property type="entry name" value="P-loop containing nucleoside triphosphate hydrolases"/>
    <property type="match status" value="1"/>
</dbReference>
<dbReference type="InterPro" id="IPR002789">
    <property type="entry name" value="HerA_central"/>
</dbReference>
<dbReference type="RefSeq" id="WP_284151861.1">
    <property type="nucleotide sequence ID" value="NZ_AP025516.1"/>
</dbReference>
<evidence type="ECO:0000256" key="1">
    <source>
        <dbReference type="SAM" id="Coils"/>
    </source>
</evidence>
<proteinExistence type="predicted"/>
<dbReference type="EMBL" id="AP025516">
    <property type="protein sequence ID" value="BDD88507.1"/>
    <property type="molecule type" value="Genomic_DNA"/>
</dbReference>
<protein>
    <submittedName>
        <fullName evidence="3">ATP-binding protein</fullName>
    </submittedName>
</protein>
<dbReference type="Gene3D" id="3.40.50.300">
    <property type="entry name" value="P-loop containing nucleotide triphosphate hydrolases"/>
    <property type="match status" value="2"/>
</dbReference>
<keyword evidence="3" id="KW-0067">ATP-binding</keyword>
<dbReference type="PANTHER" id="PTHR30121:SF6">
    <property type="entry name" value="SLR6007 PROTEIN"/>
    <property type="match status" value="1"/>
</dbReference>
<reference evidence="3 4" key="1">
    <citation type="submission" date="2022-01" db="EMBL/GenBank/DDBJ databases">
        <title>Desulfofustis limnae sp. nov., a novel mesophilic sulfate-reducing bacterium isolated from marsh soil.</title>
        <authorList>
            <person name="Watanabe M."/>
            <person name="Takahashi A."/>
            <person name="Kojima H."/>
            <person name="Fukui M."/>
        </authorList>
    </citation>
    <scope>NUCLEOTIDE SEQUENCE [LARGE SCALE GENOMIC DNA]</scope>
    <source>
        <strain evidence="3 4">PPLL</strain>
    </source>
</reference>
<evidence type="ECO:0000313" key="3">
    <source>
        <dbReference type="EMBL" id="BDD88507.1"/>
    </source>
</evidence>
<accession>A0ABN6M6P1</accession>
<evidence type="ECO:0000313" key="4">
    <source>
        <dbReference type="Proteomes" id="UP000830055"/>
    </source>
</evidence>
<dbReference type="Proteomes" id="UP000830055">
    <property type="component" value="Chromosome"/>
</dbReference>
<dbReference type="Pfam" id="PF01935">
    <property type="entry name" value="DUF87"/>
    <property type="match status" value="1"/>
</dbReference>
<feature type="domain" description="Helicase HerA central" evidence="2">
    <location>
        <begin position="30"/>
        <end position="84"/>
    </location>
</feature>
<dbReference type="InterPro" id="IPR027417">
    <property type="entry name" value="P-loop_NTPase"/>
</dbReference>
<keyword evidence="3" id="KW-0547">Nucleotide-binding</keyword>
<dbReference type="PANTHER" id="PTHR30121">
    <property type="entry name" value="UNCHARACTERIZED PROTEIN YJGR-RELATED"/>
    <property type="match status" value="1"/>
</dbReference>
<name>A0ABN6M6P1_9BACT</name>
<sequence>MDASRVYEKLGLFYLGREKAVEVGAASPDRPFLLKSKDLTTHGVIIGMTGSGKTGLGVGLIEEAIMDDIPSIIVDPKGDMANLLLTFPQLRGDDFLPWIDPAEASRKNLSIDQLAEQTATTWREGLAGWGQGPERIAALRQKTEITIYTPGSSSGAPVSILAGFAAPDEPLLRDQDGLQALVGSTATSLLSLVRIEGDPLTSREHILVSSILLHYWRGGEDLNLESLIGAIVNPPFDKVGVFGLARFFPQAERMELAMKINNVMASPSFASWLHGQPLDIQRILYDQTGRPRTAIFSISHLSEAERMFFVTLLLNAVIAWMRRQQGTSSLKALLYMDEIFGYFPPTANPPSKRPMLLLLKQARAYGLGVVLATQNPVDLDYKGLANIGSWFIGRLQTSQDQNRVLDGIVGAGGSGFSREQVRRLLADMKGRHFILASAHRDEPLLFETRWVMSYLKGPIGLPEIATLMQDSSVNPTAEPVPAKGAGSWSDQLAEHPGMLSSAIEQRYMLPPLLVERPVFEPWLAVSAAVRFYHAARGIDEVRRCVRHLSLDEAFTQPEWRHAESLPVELEACPTAPPEGSRYRPLPSSLSARKDLQIFARDYGDHLYQHERLELLRAPDLKLESRPGESEADFRVRIADCLRETKEGAAEKILKSFQGKRERLEKQLEAAALKVDKERGDVSARKTDTLISFGSAILGAFLGRKALSSTTVTRAAGGLRSVGRVTKEQEDVRRAEEALAVIEEEIGRLDTEQEAALLALAEEHDPERAKVESFSLKPRRADVFDVKACLLWEMVPPPALGG</sequence>
<dbReference type="InterPro" id="IPR051162">
    <property type="entry name" value="T4SS_component"/>
</dbReference>
<keyword evidence="1" id="KW-0175">Coiled coil</keyword>
<organism evidence="3 4">
    <name type="scientific">Desulfofustis limnaeus</name>
    <dbReference type="NCBI Taxonomy" id="2740163"/>
    <lineage>
        <taxon>Bacteria</taxon>
        <taxon>Pseudomonadati</taxon>
        <taxon>Thermodesulfobacteriota</taxon>
        <taxon>Desulfobulbia</taxon>
        <taxon>Desulfobulbales</taxon>
        <taxon>Desulfocapsaceae</taxon>
        <taxon>Desulfofustis</taxon>
    </lineage>
</organism>
<feature type="coiled-coil region" evidence="1">
    <location>
        <begin position="653"/>
        <end position="680"/>
    </location>
</feature>
<keyword evidence="4" id="KW-1185">Reference proteome</keyword>
<dbReference type="GO" id="GO:0005524">
    <property type="term" value="F:ATP binding"/>
    <property type="evidence" value="ECO:0007669"/>
    <property type="project" value="UniProtKB-KW"/>
</dbReference>
<evidence type="ECO:0000259" key="2">
    <source>
        <dbReference type="Pfam" id="PF01935"/>
    </source>
</evidence>